<name>A0A838BCS2_9HYPH</name>
<keyword evidence="2" id="KW-1185">Reference proteome</keyword>
<gene>
    <name evidence="1" type="ORF">H0241_23195</name>
</gene>
<comment type="caution">
    <text evidence="1">The sequence shown here is derived from an EMBL/GenBank/DDBJ whole genome shotgun (WGS) entry which is preliminary data.</text>
</comment>
<reference evidence="1 2" key="1">
    <citation type="submission" date="2020-07" db="EMBL/GenBank/DDBJ databases">
        <title>Definition of the novel symbiovar canariense within Mesorhizobium novociceri, a new species of genus Mesorhizobium nodulating Cicer canariense in the Caldera de Taburiente National Park (La Palma, Canary Islands).</title>
        <authorList>
            <person name="Leon-Barrios M."/>
            <person name="Perez-Yepez J."/>
            <person name="Flores-Felix J.D."/>
            <person name="Ramirez-Baena M.H."/>
            <person name="Pulido-Suarez L."/>
            <person name="Igual J.M."/>
            <person name="Velazquez E."/>
            <person name="Peix A."/>
        </authorList>
    </citation>
    <scope>NUCLEOTIDE SEQUENCE [LARGE SCALE GENOMIC DNA]</scope>
    <source>
        <strain evidence="1 2">CCANP35</strain>
    </source>
</reference>
<evidence type="ECO:0000313" key="1">
    <source>
        <dbReference type="EMBL" id="MBA1143130.1"/>
    </source>
</evidence>
<dbReference type="EMBL" id="JACDTY010000013">
    <property type="protein sequence ID" value="MBA1143130.1"/>
    <property type="molecule type" value="Genomic_DNA"/>
</dbReference>
<dbReference type="RefSeq" id="WP_181060167.1">
    <property type="nucleotide sequence ID" value="NZ_JACDTY010000013.1"/>
</dbReference>
<dbReference type="AlphaFoldDB" id="A0A838BCS2"/>
<protein>
    <submittedName>
        <fullName evidence="1">Uncharacterized protein</fullName>
    </submittedName>
</protein>
<evidence type="ECO:0000313" key="2">
    <source>
        <dbReference type="Proteomes" id="UP000558284"/>
    </source>
</evidence>
<proteinExistence type="predicted"/>
<sequence>MAEVLFDVSAFDCDILRSAFIKSVVEGNVPEERWRALAASLVRDLTGQEDVETDLLDWLTRK</sequence>
<dbReference type="Proteomes" id="UP000558284">
    <property type="component" value="Unassembled WGS sequence"/>
</dbReference>
<accession>A0A838BCS2</accession>
<organism evidence="1 2">
    <name type="scientific">Mesorhizobium neociceri</name>
    <dbReference type="NCBI Taxonomy" id="1307853"/>
    <lineage>
        <taxon>Bacteria</taxon>
        <taxon>Pseudomonadati</taxon>
        <taxon>Pseudomonadota</taxon>
        <taxon>Alphaproteobacteria</taxon>
        <taxon>Hyphomicrobiales</taxon>
        <taxon>Phyllobacteriaceae</taxon>
        <taxon>Mesorhizobium</taxon>
    </lineage>
</organism>